<keyword evidence="11" id="KW-0175">Coiled coil</keyword>
<evidence type="ECO:0000256" key="2">
    <source>
        <dbReference type="ARBA" id="ARBA00004496"/>
    </source>
</evidence>
<dbReference type="PANTHER" id="PTHR10555">
    <property type="entry name" value="SORTING NEXIN"/>
    <property type="match status" value="1"/>
</dbReference>
<evidence type="ECO:0000259" key="13">
    <source>
        <dbReference type="PROSITE" id="PS50195"/>
    </source>
</evidence>
<dbReference type="Pfam" id="PF09325">
    <property type="entry name" value="Vps5"/>
    <property type="match status" value="1"/>
</dbReference>
<keyword evidence="8" id="KW-0653">Protein transport</keyword>
<comment type="subcellular location">
    <subcellularLocation>
        <location evidence="2">Cytoplasm</location>
    </subcellularLocation>
    <subcellularLocation>
        <location evidence="3">Golgi apparatus</location>
    </subcellularLocation>
    <subcellularLocation>
        <location evidence="1">Membrane</location>
        <topology evidence="1">Peripheral membrane protein</topology>
        <orientation evidence="1">Cytoplasmic side</orientation>
    </subcellularLocation>
</comment>
<dbReference type="AlphaFoldDB" id="A0A9P8T952"/>
<feature type="compositionally biased region" description="Acidic residues" evidence="12">
    <location>
        <begin position="1"/>
        <end position="11"/>
    </location>
</feature>
<feature type="region of interest" description="Disordered" evidence="12">
    <location>
        <begin position="59"/>
        <end position="103"/>
    </location>
</feature>
<protein>
    <recommendedName>
        <fullName evidence="13">PX domain-containing protein</fullName>
    </recommendedName>
</protein>
<feature type="coiled-coil region" evidence="11">
    <location>
        <begin position="563"/>
        <end position="597"/>
    </location>
</feature>
<dbReference type="SMART" id="SM00312">
    <property type="entry name" value="PX"/>
    <property type="match status" value="1"/>
</dbReference>
<evidence type="ECO:0000256" key="1">
    <source>
        <dbReference type="ARBA" id="ARBA00004287"/>
    </source>
</evidence>
<keyword evidence="9" id="KW-0333">Golgi apparatus</keyword>
<dbReference type="Proteomes" id="UP000769157">
    <property type="component" value="Unassembled WGS sequence"/>
</dbReference>
<evidence type="ECO:0000256" key="9">
    <source>
        <dbReference type="ARBA" id="ARBA00023034"/>
    </source>
</evidence>
<evidence type="ECO:0000256" key="5">
    <source>
        <dbReference type="ARBA" id="ARBA00022448"/>
    </source>
</evidence>
<evidence type="ECO:0000256" key="10">
    <source>
        <dbReference type="ARBA" id="ARBA00023136"/>
    </source>
</evidence>
<dbReference type="InterPro" id="IPR001683">
    <property type="entry name" value="PX_dom"/>
</dbReference>
<evidence type="ECO:0000256" key="3">
    <source>
        <dbReference type="ARBA" id="ARBA00004555"/>
    </source>
</evidence>
<dbReference type="InterPro" id="IPR027267">
    <property type="entry name" value="AH/BAR_dom_sf"/>
</dbReference>
<keyword evidence="6" id="KW-0963">Cytoplasm</keyword>
<dbReference type="GeneID" id="70232662"/>
<dbReference type="GO" id="GO:0030904">
    <property type="term" value="C:retromer complex"/>
    <property type="evidence" value="ECO:0007669"/>
    <property type="project" value="UniProtKB-ARBA"/>
</dbReference>
<dbReference type="SUPFAM" id="SSF64268">
    <property type="entry name" value="PX domain"/>
    <property type="match status" value="1"/>
</dbReference>
<dbReference type="OrthoDB" id="271164at2759"/>
<gene>
    <name evidence="14" type="ORF">OGAPHI_000694</name>
</gene>
<dbReference type="GO" id="GO:0045053">
    <property type="term" value="P:protein retention in Golgi apparatus"/>
    <property type="evidence" value="ECO:0007669"/>
    <property type="project" value="TreeGrafter"/>
</dbReference>
<comment type="similarity">
    <text evidence="4">Belongs to the sorting nexin family.</text>
</comment>
<feature type="compositionally biased region" description="Polar residues" evidence="12">
    <location>
        <begin position="18"/>
        <end position="31"/>
    </location>
</feature>
<dbReference type="FunFam" id="3.30.1520.10:FF:000013">
    <property type="entry name" value="Putative Sorting nexin 3"/>
    <property type="match status" value="1"/>
</dbReference>
<dbReference type="FunFam" id="1.20.1270.60:FF:000022">
    <property type="entry name" value="Sorting nexin 3 protein"/>
    <property type="match status" value="1"/>
</dbReference>
<dbReference type="EMBL" id="JAEUBE010000084">
    <property type="protein sequence ID" value="KAH3670983.1"/>
    <property type="molecule type" value="Genomic_DNA"/>
</dbReference>
<dbReference type="InterPro" id="IPR015404">
    <property type="entry name" value="Vps5_C"/>
</dbReference>
<dbReference type="RefSeq" id="XP_046064351.1">
    <property type="nucleotide sequence ID" value="XM_046208292.1"/>
</dbReference>
<feature type="domain" description="PX" evidence="13">
    <location>
        <begin position="255"/>
        <end position="371"/>
    </location>
</feature>
<dbReference type="GO" id="GO:0015031">
    <property type="term" value="P:protein transport"/>
    <property type="evidence" value="ECO:0007669"/>
    <property type="project" value="UniProtKB-KW"/>
</dbReference>
<dbReference type="GO" id="GO:0005829">
    <property type="term" value="C:cytosol"/>
    <property type="evidence" value="ECO:0007669"/>
    <property type="project" value="GOC"/>
</dbReference>
<dbReference type="InterPro" id="IPR036871">
    <property type="entry name" value="PX_dom_sf"/>
</dbReference>
<evidence type="ECO:0000256" key="4">
    <source>
        <dbReference type="ARBA" id="ARBA00010883"/>
    </source>
</evidence>
<comment type="caution">
    <text evidence="14">The sequence shown here is derived from an EMBL/GenBank/DDBJ whole genome shotgun (WGS) entry which is preliminary data.</text>
</comment>
<evidence type="ECO:0000256" key="12">
    <source>
        <dbReference type="SAM" id="MobiDB-lite"/>
    </source>
</evidence>
<evidence type="ECO:0000313" key="14">
    <source>
        <dbReference type="EMBL" id="KAH3670983.1"/>
    </source>
</evidence>
<dbReference type="GO" id="GO:0042147">
    <property type="term" value="P:retrograde transport, endosome to Golgi"/>
    <property type="evidence" value="ECO:0007669"/>
    <property type="project" value="UniProtKB-ARBA"/>
</dbReference>
<accession>A0A9P8T952</accession>
<keyword evidence="10" id="KW-0472">Membrane</keyword>
<dbReference type="GO" id="GO:0005768">
    <property type="term" value="C:endosome"/>
    <property type="evidence" value="ECO:0007669"/>
    <property type="project" value="TreeGrafter"/>
</dbReference>
<organism evidence="14 15">
    <name type="scientific">Ogataea philodendri</name>
    <dbReference type="NCBI Taxonomy" id="1378263"/>
    <lineage>
        <taxon>Eukaryota</taxon>
        <taxon>Fungi</taxon>
        <taxon>Dikarya</taxon>
        <taxon>Ascomycota</taxon>
        <taxon>Saccharomycotina</taxon>
        <taxon>Pichiomycetes</taxon>
        <taxon>Pichiales</taxon>
        <taxon>Pichiaceae</taxon>
        <taxon>Ogataea</taxon>
    </lineage>
</organism>
<sequence>MNQFDQEENVWGDEPSPRANQGVSVLLNTDDNPYATDFGAPALDEVDFHSGPNIYNELSDTMRSIHLQNPAPEEAEQTEETEQPQESVESAAEQAHQAELVEHAKQRNKQLLSSLVATDHENPPLTQSLLEETPDENERLFTAGNDGPLDSVLDFNAPISPPRQASDDPHRLDGVTSPNKKTRLFRPRRGRKTTTEASNPLDPLSQKPQEEQAQVAESRKESLIAAVDKPLFDIQKAQSPIKPTLKAPEQTEPADHFEIIVGDPIKVGELTNAHIVYSITTKSKSSLLKEEVSTVTRRYKDFLWLYNQLMNNHPGYIIPPPPEKQAYGRFDEKFIENRRLALEKMLIKISKVPVLQKDYDFIIFLQSDRFATEAKEREFLYYHGTTGDDQSILQGEETASDFSASSLINSASPGANGGFLSSLIGLNTPKYIENDQFILDKQAYVEAFDQQLRALSKTLDFILEKREDVIISMNELIIIVQQLTDLEVNGELSELFSNYEELQTKVKELLERTNMQQILTLGTTIDEYIRTIGSIRNCFEMRFKLCNSLVSLQSQHSKKQKNLIKFKTKNHNQLEKIKRYEEELSSMENTITKQEEFKLEFNKNLKRELDKFEFEKVEDFKSTVEIYWEGLIESQKELIELWESFYDKCKFQDD</sequence>
<dbReference type="Gene3D" id="1.20.1270.60">
    <property type="entry name" value="Arfaptin homology (AH) domain/BAR domain"/>
    <property type="match status" value="1"/>
</dbReference>
<reference evidence="14" key="1">
    <citation type="journal article" date="2021" name="Open Biol.">
        <title>Shared evolutionary footprints suggest mitochondrial oxidative damage underlies multiple complex I losses in fungi.</title>
        <authorList>
            <person name="Schikora-Tamarit M.A."/>
            <person name="Marcet-Houben M."/>
            <person name="Nosek J."/>
            <person name="Gabaldon T."/>
        </authorList>
    </citation>
    <scope>NUCLEOTIDE SEQUENCE</scope>
    <source>
        <strain evidence="14">CBS6075</strain>
    </source>
</reference>
<keyword evidence="7" id="KW-0597">Phosphoprotein</keyword>
<dbReference type="PROSITE" id="PS50195">
    <property type="entry name" value="PX"/>
    <property type="match status" value="1"/>
</dbReference>
<feature type="compositionally biased region" description="Acidic residues" evidence="12">
    <location>
        <begin position="73"/>
        <end position="83"/>
    </location>
</feature>
<reference evidence="14" key="2">
    <citation type="submission" date="2021-01" db="EMBL/GenBank/DDBJ databases">
        <authorList>
            <person name="Schikora-Tamarit M.A."/>
        </authorList>
    </citation>
    <scope>NUCLEOTIDE SEQUENCE</scope>
    <source>
        <strain evidence="14">CBS6075</strain>
    </source>
</reference>
<feature type="compositionally biased region" description="Basic residues" evidence="12">
    <location>
        <begin position="180"/>
        <end position="192"/>
    </location>
</feature>
<dbReference type="CDD" id="cd06861">
    <property type="entry name" value="PX_Vps5p"/>
    <property type="match status" value="1"/>
</dbReference>
<keyword evidence="5" id="KW-0813">Transport</keyword>
<feature type="region of interest" description="Disordered" evidence="12">
    <location>
        <begin position="116"/>
        <end position="219"/>
    </location>
</feature>
<dbReference type="Gene3D" id="3.30.1520.10">
    <property type="entry name" value="Phox-like domain"/>
    <property type="match status" value="1"/>
</dbReference>
<dbReference type="PANTHER" id="PTHR10555:SF170">
    <property type="entry name" value="FI18122P1"/>
    <property type="match status" value="1"/>
</dbReference>
<dbReference type="Pfam" id="PF00787">
    <property type="entry name" value="PX"/>
    <property type="match status" value="1"/>
</dbReference>
<dbReference type="InterPro" id="IPR037868">
    <property type="entry name" value="PX_Vps5"/>
</dbReference>
<feature type="region of interest" description="Disordered" evidence="12">
    <location>
        <begin position="1"/>
        <end position="32"/>
    </location>
</feature>
<evidence type="ECO:0000256" key="6">
    <source>
        <dbReference type="ARBA" id="ARBA00022490"/>
    </source>
</evidence>
<dbReference type="GO" id="GO:0005794">
    <property type="term" value="C:Golgi apparatus"/>
    <property type="evidence" value="ECO:0007669"/>
    <property type="project" value="UniProtKB-SubCell"/>
</dbReference>
<evidence type="ECO:0000256" key="11">
    <source>
        <dbReference type="SAM" id="Coils"/>
    </source>
</evidence>
<evidence type="ECO:0000256" key="8">
    <source>
        <dbReference type="ARBA" id="ARBA00022927"/>
    </source>
</evidence>
<name>A0A9P8T952_9ASCO</name>
<evidence type="ECO:0000256" key="7">
    <source>
        <dbReference type="ARBA" id="ARBA00022553"/>
    </source>
</evidence>
<dbReference type="GO" id="GO:0035091">
    <property type="term" value="F:phosphatidylinositol binding"/>
    <property type="evidence" value="ECO:0007669"/>
    <property type="project" value="InterPro"/>
</dbReference>
<proteinExistence type="inferred from homology"/>
<keyword evidence="15" id="KW-1185">Reference proteome</keyword>
<evidence type="ECO:0000313" key="15">
    <source>
        <dbReference type="Proteomes" id="UP000769157"/>
    </source>
</evidence>